<evidence type="ECO:0000256" key="1">
    <source>
        <dbReference type="ARBA" id="ARBA00022536"/>
    </source>
</evidence>
<organism evidence="4 5">
    <name type="scientific">Littorina saxatilis</name>
    <dbReference type="NCBI Taxonomy" id="31220"/>
    <lineage>
        <taxon>Eukaryota</taxon>
        <taxon>Metazoa</taxon>
        <taxon>Spiralia</taxon>
        <taxon>Lophotrochozoa</taxon>
        <taxon>Mollusca</taxon>
        <taxon>Gastropoda</taxon>
        <taxon>Caenogastropoda</taxon>
        <taxon>Littorinimorpha</taxon>
        <taxon>Littorinoidea</taxon>
        <taxon>Littorinidae</taxon>
        <taxon>Littorina</taxon>
    </lineage>
</organism>
<dbReference type="EMBL" id="JBAMIC010000018">
    <property type="protein sequence ID" value="KAK7094838.1"/>
    <property type="molecule type" value="Genomic_DNA"/>
</dbReference>
<dbReference type="Proteomes" id="UP001374579">
    <property type="component" value="Unassembled WGS sequence"/>
</dbReference>
<keyword evidence="5" id="KW-1185">Reference proteome</keyword>
<name>A0AAN9AWX1_9CAEN</name>
<comment type="caution">
    <text evidence="4">The sequence shown here is derived from an EMBL/GenBank/DDBJ whole genome shotgun (WGS) entry which is preliminary data.</text>
</comment>
<protein>
    <recommendedName>
        <fullName evidence="3">EGF-like domain-containing protein</fullName>
    </recommendedName>
</protein>
<keyword evidence="2" id="KW-0732">Signal</keyword>
<dbReference type="InterPro" id="IPR000742">
    <property type="entry name" value="EGF"/>
</dbReference>
<dbReference type="PANTHER" id="PTHR24043">
    <property type="entry name" value="SCAVENGER RECEPTOR CLASS F"/>
    <property type="match status" value="1"/>
</dbReference>
<dbReference type="AlphaFoldDB" id="A0AAN9AWX1"/>
<dbReference type="GO" id="GO:0005044">
    <property type="term" value="F:scavenger receptor activity"/>
    <property type="evidence" value="ECO:0007669"/>
    <property type="project" value="InterPro"/>
</dbReference>
<evidence type="ECO:0000256" key="2">
    <source>
        <dbReference type="SAM" id="SignalP"/>
    </source>
</evidence>
<sequence>MGFTPMIFSCTHDVRPISVAVALLALFGVHAANAADASENIPDVTLTGKCPVTCLSGFCDDVTGSCIIDWGSGVDDPPLVTRIGCPRGFYGSDCTEVCSVNCVNSTCSQVTGECTEGCETGYAGDDCTQDCPFGFYGDECQERCAKNCQNGTCDSRSGVCSDGCVEGFWGSDCSLGVEMSRNTPDERRSFYKHLSAEGKSVLLYVLSSRYEHALARVQFEIKRAIQDRNDISQLLDG</sequence>
<dbReference type="SUPFAM" id="SSF57184">
    <property type="entry name" value="Growth factor receptor domain"/>
    <property type="match status" value="1"/>
</dbReference>
<accession>A0AAN9AWX1</accession>
<gene>
    <name evidence="4" type="ORF">V1264_006336</name>
</gene>
<feature type="signal peptide" evidence="2">
    <location>
        <begin position="1"/>
        <end position="34"/>
    </location>
</feature>
<feature type="chain" id="PRO_5042954745" description="EGF-like domain-containing protein" evidence="2">
    <location>
        <begin position="35"/>
        <end position="237"/>
    </location>
</feature>
<feature type="domain" description="EGF-like" evidence="3">
    <location>
        <begin position="97"/>
        <end position="128"/>
    </location>
</feature>
<dbReference type="InterPro" id="IPR042635">
    <property type="entry name" value="MEGF10/SREC1/2-like"/>
</dbReference>
<feature type="domain" description="EGF-like" evidence="3">
    <location>
        <begin position="139"/>
        <end position="174"/>
    </location>
</feature>
<reference evidence="4 5" key="1">
    <citation type="submission" date="2024-02" db="EMBL/GenBank/DDBJ databases">
        <title>Chromosome-scale genome assembly of the rough periwinkle Littorina saxatilis.</title>
        <authorList>
            <person name="De Jode A."/>
            <person name="Faria R."/>
            <person name="Formenti G."/>
            <person name="Sims Y."/>
            <person name="Smith T.P."/>
            <person name="Tracey A."/>
            <person name="Wood J.M.D."/>
            <person name="Zagrodzka Z.B."/>
            <person name="Johannesson K."/>
            <person name="Butlin R.K."/>
            <person name="Leder E.H."/>
        </authorList>
    </citation>
    <scope>NUCLEOTIDE SEQUENCE [LARGE SCALE GENOMIC DNA]</scope>
    <source>
        <strain evidence="4">Snail1</strain>
        <tissue evidence="4">Muscle</tissue>
    </source>
</reference>
<evidence type="ECO:0000313" key="5">
    <source>
        <dbReference type="Proteomes" id="UP001374579"/>
    </source>
</evidence>
<dbReference type="PANTHER" id="PTHR24043:SF8">
    <property type="entry name" value="EGF-LIKE DOMAIN-CONTAINING PROTEIN"/>
    <property type="match status" value="1"/>
</dbReference>
<dbReference type="Gene3D" id="2.170.300.10">
    <property type="entry name" value="Tie2 ligand-binding domain superfamily"/>
    <property type="match status" value="1"/>
</dbReference>
<evidence type="ECO:0000313" key="4">
    <source>
        <dbReference type="EMBL" id="KAK7094838.1"/>
    </source>
</evidence>
<proteinExistence type="predicted"/>
<keyword evidence="1" id="KW-0245">EGF-like domain</keyword>
<dbReference type="InterPro" id="IPR009030">
    <property type="entry name" value="Growth_fac_rcpt_cys_sf"/>
</dbReference>
<dbReference type="SMART" id="SM00181">
    <property type="entry name" value="EGF"/>
    <property type="match status" value="2"/>
</dbReference>
<evidence type="ECO:0000259" key="3">
    <source>
        <dbReference type="SMART" id="SM00181"/>
    </source>
</evidence>